<protein>
    <submittedName>
        <fullName evidence="2">Uncharacterized protein</fullName>
    </submittedName>
</protein>
<feature type="transmembrane region" description="Helical" evidence="1">
    <location>
        <begin position="134"/>
        <end position="153"/>
    </location>
</feature>
<feature type="transmembrane region" description="Helical" evidence="1">
    <location>
        <begin position="107"/>
        <end position="127"/>
    </location>
</feature>
<feature type="transmembrane region" description="Helical" evidence="1">
    <location>
        <begin position="224"/>
        <end position="246"/>
    </location>
</feature>
<feature type="transmembrane region" description="Helical" evidence="1">
    <location>
        <begin position="19"/>
        <end position="38"/>
    </location>
</feature>
<feature type="transmembrane region" description="Helical" evidence="1">
    <location>
        <begin position="403"/>
        <end position="425"/>
    </location>
</feature>
<feature type="transmembrane region" description="Helical" evidence="1">
    <location>
        <begin position="348"/>
        <end position="367"/>
    </location>
</feature>
<name>A0A1H9QCQ7_9PSEU</name>
<keyword evidence="1" id="KW-1133">Transmembrane helix</keyword>
<dbReference type="STRING" id="155974.SAMN04487818_104164"/>
<evidence type="ECO:0000313" key="2">
    <source>
        <dbReference type="EMBL" id="SER57669.1"/>
    </source>
</evidence>
<gene>
    <name evidence="2" type="ORF">SAMN04487818_104164</name>
</gene>
<feature type="transmembrane region" description="Helical" evidence="1">
    <location>
        <begin position="499"/>
        <end position="519"/>
    </location>
</feature>
<feature type="transmembrane region" description="Helical" evidence="1">
    <location>
        <begin position="189"/>
        <end position="212"/>
    </location>
</feature>
<dbReference type="AlphaFoldDB" id="A0A1H9QCQ7"/>
<feature type="transmembrane region" description="Helical" evidence="1">
    <location>
        <begin position="464"/>
        <end position="487"/>
    </location>
</feature>
<feature type="transmembrane region" description="Helical" evidence="1">
    <location>
        <begin position="74"/>
        <end position="95"/>
    </location>
</feature>
<feature type="transmembrane region" description="Helical" evidence="1">
    <location>
        <begin position="284"/>
        <end position="311"/>
    </location>
</feature>
<dbReference type="Proteomes" id="UP000199051">
    <property type="component" value="Unassembled WGS sequence"/>
</dbReference>
<evidence type="ECO:0000313" key="3">
    <source>
        <dbReference type="Proteomes" id="UP000199051"/>
    </source>
</evidence>
<feature type="transmembrane region" description="Helical" evidence="1">
    <location>
        <begin position="374"/>
        <end position="397"/>
    </location>
</feature>
<feature type="transmembrane region" description="Helical" evidence="1">
    <location>
        <begin position="552"/>
        <end position="570"/>
    </location>
</feature>
<feature type="transmembrane region" description="Helical" evidence="1">
    <location>
        <begin position="159"/>
        <end position="177"/>
    </location>
</feature>
<dbReference type="EMBL" id="FOGI01000004">
    <property type="protein sequence ID" value="SER57669.1"/>
    <property type="molecule type" value="Genomic_DNA"/>
</dbReference>
<feature type="transmembrane region" description="Helical" evidence="1">
    <location>
        <begin position="609"/>
        <end position="628"/>
    </location>
</feature>
<feature type="transmembrane region" description="Helical" evidence="1">
    <location>
        <begin position="432"/>
        <end position="452"/>
    </location>
</feature>
<dbReference type="PROSITE" id="PS51257">
    <property type="entry name" value="PROKAR_LIPOPROTEIN"/>
    <property type="match status" value="1"/>
</dbReference>
<keyword evidence="1" id="KW-0812">Transmembrane</keyword>
<feature type="transmembrane region" description="Helical" evidence="1">
    <location>
        <begin position="577"/>
        <end position="597"/>
    </location>
</feature>
<keyword evidence="1" id="KW-0472">Membrane</keyword>
<reference evidence="3" key="1">
    <citation type="submission" date="2016-10" db="EMBL/GenBank/DDBJ databases">
        <authorList>
            <person name="Varghese N."/>
            <person name="Submissions S."/>
        </authorList>
    </citation>
    <scope>NUCLEOTIDE SEQUENCE [LARGE SCALE GENOMIC DNA]</scope>
    <source>
        <strain evidence="3">DSM 44260</strain>
    </source>
</reference>
<accession>A0A1H9QCQ7</accession>
<evidence type="ECO:0000256" key="1">
    <source>
        <dbReference type="SAM" id="Phobius"/>
    </source>
</evidence>
<sequence length="636" mass="62798">MVGKGNTAARVPGTLVSRLLVTTGVLLGVACVAVFAAVPPVPRYLVLAVAIAIGFGVLRSGRIAATAGAEVARGVGTSLVLLGAYLLGPVLVSSAKPDQSDTGATPLSPMVVVVLTFLPVLAFLLNFAAQGMRAAVVGVGIVVPTAIVTAMVAAEASRLAVALTMLVLALLAVGVVVRSGPDSPWSTVGITAGALAATAAVGTGLMPLGLITGSGLGRGANRHLPPGVLIVTLVAGLGLAALFGVIAMLRRDAAGGLVVGCAVAVPPLALLIRPPRGGVEVVLALVPAAVVVLAVLGILLRPALAAASWLAGWLRPGGGTTPGALAAVAGTAAVSFTTQALPVLGWSYWVQGSVTLVVCAGATVLAIRLPGVPGAVLAGVVLVGLALTKPVSQLFLLNERSGLSPLSLAAAVGLVVAAGAAWALVRAHRRPGVVAAATYLLVGQVAFVLWWAHMPAGFGPGVPITGATPVLVLLAPVVLAGVVGLVLVQRGALAHGQAVLAVALGVIGFSMLATLGGAFGRVESRDALRGLAPLTPTDTWGASRMIDEESPWALWGAVAALLLVVAAALTTVRRPSAAVTAGVVLAGLFTAEVALVTASRIGGTALADLVMGFAIAGTALGSATVVAIRSPRRQQP</sequence>
<keyword evidence="3" id="KW-1185">Reference proteome</keyword>
<feature type="transmembrane region" description="Helical" evidence="1">
    <location>
        <begin position="44"/>
        <end position="62"/>
    </location>
</feature>
<proteinExistence type="predicted"/>
<feature type="transmembrane region" description="Helical" evidence="1">
    <location>
        <begin position="253"/>
        <end position="272"/>
    </location>
</feature>
<organism evidence="2 3">
    <name type="scientific">Actinokineospora terrae</name>
    <dbReference type="NCBI Taxonomy" id="155974"/>
    <lineage>
        <taxon>Bacteria</taxon>
        <taxon>Bacillati</taxon>
        <taxon>Actinomycetota</taxon>
        <taxon>Actinomycetes</taxon>
        <taxon>Pseudonocardiales</taxon>
        <taxon>Pseudonocardiaceae</taxon>
        <taxon>Actinokineospora</taxon>
    </lineage>
</organism>